<dbReference type="AlphaFoldDB" id="A0A645BQ36"/>
<organism evidence="1">
    <name type="scientific">bioreactor metagenome</name>
    <dbReference type="NCBI Taxonomy" id="1076179"/>
    <lineage>
        <taxon>unclassified sequences</taxon>
        <taxon>metagenomes</taxon>
        <taxon>ecological metagenomes</taxon>
    </lineage>
</organism>
<gene>
    <name evidence="1" type="ORF">SDC9_112228</name>
</gene>
<name>A0A645BQ36_9ZZZZ</name>
<evidence type="ECO:0000313" key="1">
    <source>
        <dbReference type="EMBL" id="MPM65333.1"/>
    </source>
</evidence>
<dbReference type="EMBL" id="VSSQ01020461">
    <property type="protein sequence ID" value="MPM65333.1"/>
    <property type="molecule type" value="Genomic_DNA"/>
</dbReference>
<accession>A0A645BQ36</accession>
<comment type="caution">
    <text evidence="1">The sequence shown here is derived from an EMBL/GenBank/DDBJ whole genome shotgun (WGS) entry which is preliminary data.</text>
</comment>
<protein>
    <submittedName>
        <fullName evidence="1">Uncharacterized protein</fullName>
    </submittedName>
</protein>
<sequence>MESAVGIAGHPPLVYGNLDVLRGPVIAFYVFKEGDALPVAHAVLISGGAYQHFGKLGAGDAAAQVQVSGRVAHQNAQCPNGLDLAAVIGGSGPGGDGKQRCCHAYRHQKG</sequence>
<reference evidence="1" key="1">
    <citation type="submission" date="2019-08" db="EMBL/GenBank/DDBJ databases">
        <authorList>
            <person name="Kucharzyk K."/>
            <person name="Murdoch R.W."/>
            <person name="Higgins S."/>
            <person name="Loffler F."/>
        </authorList>
    </citation>
    <scope>NUCLEOTIDE SEQUENCE</scope>
</reference>
<proteinExistence type="predicted"/>